<evidence type="ECO:0008006" key="4">
    <source>
        <dbReference type="Google" id="ProtNLM"/>
    </source>
</evidence>
<dbReference type="AlphaFoldDB" id="A0A4U3L3Z4"/>
<sequence length="318" mass="36025">MPRYLFLLLMLFALSCKNKTTSLTANQPVKTSDFFDAFKKLRLPNIIADTNLVKSADTTLISYNVFKQFIPDSALQSLAAKKPEGLKIHPVGKIENENEIYLLTTITDGKKTLLIAYLFDKNKHYLNHLLLVSNQSRDGYVHSVSINTEPTFLIIREKTENNQYSYTKHGYAYSIENKGFVEVINDSNEDEKSNVIINPIDTFSNKNKYSGDYVQDKKNFISVRDGSSANSYIFFLHVDKDDGECKGELKGKLTMVNETKAVFQQNGDPCVIDFTFKSNTVMVKERGSCGNYRGMTCMFDDNYKKKKGPPPAKGSKKN</sequence>
<comment type="caution">
    <text evidence="2">The sequence shown here is derived from an EMBL/GenBank/DDBJ whole genome shotgun (WGS) entry which is preliminary data.</text>
</comment>
<evidence type="ECO:0000313" key="2">
    <source>
        <dbReference type="EMBL" id="TKK69818.1"/>
    </source>
</evidence>
<dbReference type="OrthoDB" id="653743at2"/>
<protein>
    <recommendedName>
        <fullName evidence="4">Lipoprotein</fullName>
    </recommendedName>
</protein>
<feature type="chain" id="PRO_5020960130" description="Lipoprotein" evidence="1">
    <location>
        <begin position="19"/>
        <end position="318"/>
    </location>
</feature>
<accession>A0A4U3L3Z4</accession>
<reference evidence="2 3" key="1">
    <citation type="submission" date="2019-05" db="EMBL/GenBank/DDBJ databases">
        <title>Panacibacter sp. strain 17mud1-8 Genome sequencing and assembly.</title>
        <authorList>
            <person name="Chhetri G."/>
        </authorList>
    </citation>
    <scope>NUCLEOTIDE SEQUENCE [LARGE SCALE GENOMIC DNA]</scope>
    <source>
        <strain evidence="2 3">17mud1-8</strain>
    </source>
</reference>
<evidence type="ECO:0000256" key="1">
    <source>
        <dbReference type="SAM" id="SignalP"/>
    </source>
</evidence>
<keyword evidence="3" id="KW-1185">Reference proteome</keyword>
<organism evidence="2 3">
    <name type="scientific">Ilyomonas limi</name>
    <dbReference type="NCBI Taxonomy" id="2575867"/>
    <lineage>
        <taxon>Bacteria</taxon>
        <taxon>Pseudomonadati</taxon>
        <taxon>Bacteroidota</taxon>
        <taxon>Chitinophagia</taxon>
        <taxon>Chitinophagales</taxon>
        <taxon>Chitinophagaceae</taxon>
        <taxon>Ilyomonas</taxon>
    </lineage>
</organism>
<dbReference type="RefSeq" id="WP_137261039.1">
    <property type="nucleotide sequence ID" value="NZ_SZQL01000004.1"/>
</dbReference>
<dbReference type="PROSITE" id="PS51257">
    <property type="entry name" value="PROKAR_LIPOPROTEIN"/>
    <property type="match status" value="1"/>
</dbReference>
<proteinExistence type="predicted"/>
<keyword evidence="1" id="KW-0732">Signal</keyword>
<gene>
    <name evidence="2" type="ORF">FC093_06995</name>
</gene>
<dbReference type="EMBL" id="SZQL01000004">
    <property type="protein sequence ID" value="TKK69818.1"/>
    <property type="molecule type" value="Genomic_DNA"/>
</dbReference>
<evidence type="ECO:0000313" key="3">
    <source>
        <dbReference type="Proteomes" id="UP000305848"/>
    </source>
</evidence>
<feature type="signal peptide" evidence="1">
    <location>
        <begin position="1"/>
        <end position="18"/>
    </location>
</feature>
<name>A0A4U3L3Z4_9BACT</name>
<dbReference type="Proteomes" id="UP000305848">
    <property type="component" value="Unassembled WGS sequence"/>
</dbReference>